<accession>A0A2C9UTW7</accession>
<feature type="compositionally biased region" description="Basic and acidic residues" evidence="1">
    <location>
        <begin position="152"/>
        <end position="168"/>
    </location>
</feature>
<protein>
    <submittedName>
        <fullName evidence="2">Uncharacterized protein</fullName>
    </submittedName>
</protein>
<dbReference type="OMA" id="QEEECTM"/>
<proteinExistence type="predicted"/>
<sequence length="308" mass="34034">MAPKSWRQALPPKVPRANYCSLFITPTTQKEATDRLLKFPRENQPTTTVLSLKRLTMVVSLGPGKFYGSSLPRPRIYTDVKLNPDRVDPPLSVMDPFLSWAEEAHWSMGGLSFKRLRLQGRIEGNVNKLRKHREKLAKSQVSSSPKVSRGSEQGEVKDKNENNRKRVGSDAPPPAPMVTKRRKFMDLFDEDSEEEELQAMEEVEAAGKKKPVRKLAGDFEKVAKINDVNNTGKIGNVIGLRTRRRGLEEGGSGGMGDAVMKVVKELNVKESAGKKLKGGRKGKSGGESGSNSVSGIRTSPRLANQRSN</sequence>
<dbReference type="PANTHER" id="PTHR35103">
    <property type="entry name" value="OS06G0115700 PROTEIN"/>
    <property type="match status" value="1"/>
</dbReference>
<dbReference type="PANTHER" id="PTHR35103:SF1">
    <property type="entry name" value="OS06G0115700 PROTEIN"/>
    <property type="match status" value="1"/>
</dbReference>
<dbReference type="AlphaFoldDB" id="A0A2C9UTW7"/>
<feature type="compositionally biased region" description="Basic residues" evidence="1">
    <location>
        <begin position="274"/>
        <end position="283"/>
    </location>
</feature>
<dbReference type="EMBL" id="CM004399">
    <property type="protein sequence ID" value="OAY34056.1"/>
    <property type="molecule type" value="Genomic_DNA"/>
</dbReference>
<feature type="region of interest" description="Disordered" evidence="1">
    <location>
        <begin position="131"/>
        <end position="178"/>
    </location>
</feature>
<evidence type="ECO:0000313" key="2">
    <source>
        <dbReference type="EMBL" id="OAY34056.1"/>
    </source>
</evidence>
<gene>
    <name evidence="2" type="ORF">MANES_13G146300</name>
</gene>
<feature type="region of interest" description="Disordered" evidence="1">
    <location>
        <begin position="269"/>
        <end position="308"/>
    </location>
</feature>
<organism evidence="2">
    <name type="scientific">Manihot esculenta</name>
    <name type="common">Cassava</name>
    <name type="synonym">Jatropha manihot</name>
    <dbReference type="NCBI Taxonomy" id="3983"/>
    <lineage>
        <taxon>Eukaryota</taxon>
        <taxon>Viridiplantae</taxon>
        <taxon>Streptophyta</taxon>
        <taxon>Embryophyta</taxon>
        <taxon>Tracheophyta</taxon>
        <taxon>Spermatophyta</taxon>
        <taxon>Magnoliopsida</taxon>
        <taxon>eudicotyledons</taxon>
        <taxon>Gunneridae</taxon>
        <taxon>Pentapetalae</taxon>
        <taxon>rosids</taxon>
        <taxon>fabids</taxon>
        <taxon>Malpighiales</taxon>
        <taxon>Euphorbiaceae</taxon>
        <taxon>Crotonoideae</taxon>
        <taxon>Manihoteae</taxon>
        <taxon>Manihot</taxon>
    </lineage>
</organism>
<reference evidence="2" key="1">
    <citation type="submission" date="2016-02" db="EMBL/GenBank/DDBJ databases">
        <title>WGS assembly of Manihot esculenta.</title>
        <authorList>
            <person name="Bredeson J.V."/>
            <person name="Prochnik S.E."/>
            <person name="Lyons J.B."/>
            <person name="Schmutz J."/>
            <person name="Grimwood J."/>
            <person name="Vrebalov J."/>
            <person name="Bart R.S."/>
            <person name="Amuge T."/>
            <person name="Ferguson M.E."/>
            <person name="Green R."/>
            <person name="Putnam N."/>
            <person name="Stites J."/>
            <person name="Rounsley S."/>
            <person name="Rokhsar D.S."/>
        </authorList>
    </citation>
    <scope>NUCLEOTIDE SEQUENCE [LARGE SCALE GENOMIC DNA]</scope>
    <source>
        <tissue evidence="2">Leaf</tissue>
    </source>
</reference>
<dbReference type="STRING" id="3983.A0A2C9UTW7"/>
<evidence type="ECO:0000256" key="1">
    <source>
        <dbReference type="SAM" id="MobiDB-lite"/>
    </source>
</evidence>
<dbReference type="OrthoDB" id="1723663at2759"/>
<name>A0A2C9UTW7_MANES</name>